<sequence>MPMAPLVNQQASGHANQGNGSSNRDTKGPAANAFPGPDNRAYFTKEYMDLLEGIKMDKALDDAKKRIATSRRGGVRITELPSESNQSENRTGVKSEKSDRTDDMKAWVTTTLGDSLKLINEKLEEVDKKSKLTSGEKEELERLHSEKARAEKISIDSTSSEKRQAGVKHNLQAKIEGSSELSDIKKMLAALMQGLGDGKSKAKVVEPEPAKYTPVEGDDVDLVQNATCAEDKEEGDEGGLAAYMKIRLDFYHSLHYSRVQQMCKQKGIQYYRKEMGAWELARLDLQDYTDQLNADESTVVAGPSWKNEVSRDDAANDDTVGGL</sequence>
<feature type="compositionally biased region" description="Basic and acidic residues" evidence="1">
    <location>
        <begin position="150"/>
        <end position="164"/>
    </location>
</feature>
<feature type="region of interest" description="Disordered" evidence="1">
    <location>
        <begin position="1"/>
        <end position="40"/>
    </location>
</feature>
<feature type="compositionally biased region" description="Polar residues" evidence="1">
    <location>
        <begin position="7"/>
        <end position="23"/>
    </location>
</feature>
<feature type="region of interest" description="Disordered" evidence="1">
    <location>
        <begin position="67"/>
        <end position="102"/>
    </location>
</feature>
<dbReference type="Gramene" id="GBG89633">
    <property type="protein sequence ID" value="GBG89633"/>
    <property type="gene ID" value="CBR_g49423"/>
</dbReference>
<dbReference type="EMBL" id="BFEA01000751">
    <property type="protein sequence ID" value="GBG89633.1"/>
    <property type="molecule type" value="Genomic_DNA"/>
</dbReference>
<dbReference type="Proteomes" id="UP000265515">
    <property type="component" value="Unassembled WGS sequence"/>
</dbReference>
<evidence type="ECO:0000313" key="2">
    <source>
        <dbReference type="EMBL" id="GBG89633.1"/>
    </source>
</evidence>
<comment type="caution">
    <text evidence="2">The sequence shown here is derived from an EMBL/GenBank/DDBJ whole genome shotgun (WGS) entry which is preliminary data.</text>
</comment>
<dbReference type="AlphaFoldDB" id="A0A388M573"/>
<keyword evidence="3" id="KW-1185">Reference proteome</keyword>
<feature type="compositionally biased region" description="Polar residues" evidence="1">
    <location>
        <begin position="81"/>
        <end position="90"/>
    </location>
</feature>
<proteinExistence type="predicted"/>
<feature type="region of interest" description="Disordered" evidence="1">
    <location>
        <begin position="150"/>
        <end position="169"/>
    </location>
</feature>
<protein>
    <submittedName>
        <fullName evidence="2">Uncharacterized protein</fullName>
    </submittedName>
</protein>
<organism evidence="2 3">
    <name type="scientific">Chara braunii</name>
    <name type="common">Braun's stonewort</name>
    <dbReference type="NCBI Taxonomy" id="69332"/>
    <lineage>
        <taxon>Eukaryota</taxon>
        <taxon>Viridiplantae</taxon>
        <taxon>Streptophyta</taxon>
        <taxon>Charophyceae</taxon>
        <taxon>Charales</taxon>
        <taxon>Characeae</taxon>
        <taxon>Chara</taxon>
    </lineage>
</organism>
<accession>A0A388M573</accession>
<evidence type="ECO:0000256" key="1">
    <source>
        <dbReference type="SAM" id="MobiDB-lite"/>
    </source>
</evidence>
<feature type="compositionally biased region" description="Basic and acidic residues" evidence="1">
    <location>
        <begin position="91"/>
        <end position="102"/>
    </location>
</feature>
<name>A0A388M573_CHABU</name>
<reference evidence="2 3" key="1">
    <citation type="journal article" date="2018" name="Cell">
        <title>The Chara Genome: Secondary Complexity and Implications for Plant Terrestrialization.</title>
        <authorList>
            <person name="Nishiyama T."/>
            <person name="Sakayama H."/>
            <person name="Vries J.D."/>
            <person name="Buschmann H."/>
            <person name="Saint-Marcoux D."/>
            <person name="Ullrich K.K."/>
            <person name="Haas F.B."/>
            <person name="Vanderstraeten L."/>
            <person name="Becker D."/>
            <person name="Lang D."/>
            <person name="Vosolsobe S."/>
            <person name="Rombauts S."/>
            <person name="Wilhelmsson P.K.I."/>
            <person name="Janitza P."/>
            <person name="Kern R."/>
            <person name="Heyl A."/>
            <person name="Rumpler F."/>
            <person name="Villalobos L.I.A.C."/>
            <person name="Clay J.M."/>
            <person name="Skokan R."/>
            <person name="Toyoda A."/>
            <person name="Suzuki Y."/>
            <person name="Kagoshima H."/>
            <person name="Schijlen E."/>
            <person name="Tajeshwar N."/>
            <person name="Catarino B."/>
            <person name="Hetherington A.J."/>
            <person name="Saltykova A."/>
            <person name="Bonnot C."/>
            <person name="Breuninger H."/>
            <person name="Symeonidi A."/>
            <person name="Radhakrishnan G.V."/>
            <person name="Van Nieuwerburgh F."/>
            <person name="Deforce D."/>
            <person name="Chang C."/>
            <person name="Karol K.G."/>
            <person name="Hedrich R."/>
            <person name="Ulvskov P."/>
            <person name="Glockner G."/>
            <person name="Delwiche C.F."/>
            <person name="Petrasek J."/>
            <person name="Van de Peer Y."/>
            <person name="Friml J."/>
            <person name="Beilby M."/>
            <person name="Dolan L."/>
            <person name="Kohara Y."/>
            <person name="Sugano S."/>
            <person name="Fujiyama A."/>
            <person name="Delaux P.-M."/>
            <person name="Quint M."/>
            <person name="TheiBen G."/>
            <person name="Hagemann M."/>
            <person name="Harholt J."/>
            <person name="Dunand C."/>
            <person name="Zachgo S."/>
            <person name="Langdale J."/>
            <person name="Maumus F."/>
            <person name="Straeten D.V.D."/>
            <person name="Gould S.B."/>
            <person name="Rensing S.A."/>
        </authorList>
    </citation>
    <scope>NUCLEOTIDE SEQUENCE [LARGE SCALE GENOMIC DNA]</scope>
    <source>
        <strain evidence="2 3">S276</strain>
    </source>
</reference>
<evidence type="ECO:0000313" key="3">
    <source>
        <dbReference type="Proteomes" id="UP000265515"/>
    </source>
</evidence>
<gene>
    <name evidence="2" type="ORF">CBR_g49423</name>
</gene>